<evidence type="ECO:0000313" key="2">
    <source>
        <dbReference type="Proteomes" id="UP001183202"/>
    </source>
</evidence>
<proteinExistence type="predicted"/>
<evidence type="ECO:0000313" key="1">
    <source>
        <dbReference type="EMBL" id="MDT0353974.1"/>
    </source>
</evidence>
<dbReference type="EMBL" id="JAVREJ010000057">
    <property type="protein sequence ID" value="MDT0353974.1"/>
    <property type="molecule type" value="Genomic_DNA"/>
</dbReference>
<comment type="caution">
    <text evidence="1">The sequence shown here is derived from an EMBL/GenBank/DDBJ whole genome shotgun (WGS) entry which is preliminary data.</text>
</comment>
<protein>
    <submittedName>
        <fullName evidence="1">Uncharacterized protein</fullName>
    </submittedName>
</protein>
<reference evidence="2" key="1">
    <citation type="submission" date="2023-07" db="EMBL/GenBank/DDBJ databases">
        <title>30 novel species of actinomycetes from the DSMZ collection.</title>
        <authorList>
            <person name="Nouioui I."/>
        </authorList>
    </citation>
    <scope>NUCLEOTIDE SEQUENCE [LARGE SCALE GENOMIC DNA]</scope>
    <source>
        <strain evidence="2">DSM 45834</strain>
    </source>
</reference>
<name>A0ABU2NJ97_9PSEU</name>
<dbReference type="Proteomes" id="UP001183202">
    <property type="component" value="Unassembled WGS sequence"/>
</dbReference>
<keyword evidence="2" id="KW-1185">Reference proteome</keyword>
<accession>A0ABU2NJ97</accession>
<dbReference type="RefSeq" id="WP_311560484.1">
    <property type="nucleotide sequence ID" value="NZ_JAVREJ010000057.1"/>
</dbReference>
<organism evidence="1 2">
    <name type="scientific">Pseudonocardia charpentierae</name>
    <dbReference type="NCBI Taxonomy" id="3075545"/>
    <lineage>
        <taxon>Bacteria</taxon>
        <taxon>Bacillati</taxon>
        <taxon>Actinomycetota</taxon>
        <taxon>Actinomycetes</taxon>
        <taxon>Pseudonocardiales</taxon>
        <taxon>Pseudonocardiaceae</taxon>
        <taxon>Pseudonocardia</taxon>
    </lineage>
</organism>
<gene>
    <name evidence="1" type="ORF">RM445_31305</name>
</gene>
<sequence length="294" mass="32384">MSNRHDGAVPFRWDLLAPDRLGSMLPEGGEVDLWFLPDLLEAAGKVLARSGGGDLVFVGRSLDSMHDLLGAALGWAGAAQAVLRLPFSFRRDRVRTASGRWVLPDLTPAQRAVARRVLTDVGVTPESLGRRRQPCTFVDVVHAGTTFTELFGLLREWVAESRGAWPVIRRKLRFVGVTRRGPTTPHAFRWQQEASWTRTLPAASVVNVSVDPSVWSYFGDDQAKLTDSFSPAHWLAPGSIPARNESTRRALAEAVAVVAHGRSSRGRRAIAHAARHEPTLSEPWLRTLVGQLNR</sequence>